<reference evidence="1" key="1">
    <citation type="submission" date="2021-02" db="EMBL/GenBank/DDBJ databases">
        <authorList>
            <person name="Nowell W R."/>
        </authorList>
    </citation>
    <scope>NUCLEOTIDE SEQUENCE</scope>
</reference>
<dbReference type="AlphaFoldDB" id="A0A8S2X4I9"/>
<gene>
    <name evidence="1" type="ORF">BYL167_LOCUS34806</name>
</gene>
<dbReference type="Proteomes" id="UP000681967">
    <property type="component" value="Unassembled WGS sequence"/>
</dbReference>
<evidence type="ECO:0000313" key="1">
    <source>
        <dbReference type="EMBL" id="CAF4474049.1"/>
    </source>
</evidence>
<dbReference type="EMBL" id="CAJOBH010071485">
    <property type="protein sequence ID" value="CAF4474049.1"/>
    <property type="molecule type" value="Genomic_DNA"/>
</dbReference>
<protein>
    <submittedName>
        <fullName evidence="1">Uncharacterized protein</fullName>
    </submittedName>
</protein>
<proteinExistence type="predicted"/>
<feature type="non-terminal residue" evidence="1">
    <location>
        <position position="47"/>
    </location>
</feature>
<sequence>MLQRHHIRACIKNEADIQNVQPPFDNQQIENILNSVKYTNEKGILYS</sequence>
<evidence type="ECO:0000313" key="2">
    <source>
        <dbReference type="Proteomes" id="UP000681967"/>
    </source>
</evidence>
<organism evidence="1 2">
    <name type="scientific">Rotaria magnacalcarata</name>
    <dbReference type="NCBI Taxonomy" id="392030"/>
    <lineage>
        <taxon>Eukaryota</taxon>
        <taxon>Metazoa</taxon>
        <taxon>Spiralia</taxon>
        <taxon>Gnathifera</taxon>
        <taxon>Rotifera</taxon>
        <taxon>Eurotatoria</taxon>
        <taxon>Bdelloidea</taxon>
        <taxon>Philodinida</taxon>
        <taxon>Philodinidae</taxon>
        <taxon>Rotaria</taxon>
    </lineage>
</organism>
<accession>A0A8S2X4I9</accession>
<comment type="caution">
    <text evidence="1">The sequence shown here is derived from an EMBL/GenBank/DDBJ whole genome shotgun (WGS) entry which is preliminary data.</text>
</comment>
<name>A0A8S2X4I9_9BILA</name>